<dbReference type="EMBL" id="HACG01028694">
    <property type="protein sequence ID" value="CEK75559.1"/>
    <property type="molecule type" value="Transcribed_RNA"/>
</dbReference>
<evidence type="ECO:0000313" key="9">
    <source>
        <dbReference type="EMBL" id="CEK75558.1"/>
    </source>
</evidence>
<name>A0A0B7A3P5_9EUPU</name>
<comment type="subcellular location">
    <subcellularLocation>
        <location evidence="1">Membrane</location>
    </subcellularLocation>
</comment>
<gene>
    <name evidence="10" type="primary">ORF96032</name>
    <name evidence="8" type="synonym">ORF96023</name>
    <name evidence="9" type="synonym">ORF96028</name>
</gene>
<keyword evidence="6" id="KW-1133">Transmembrane helix</keyword>
<keyword evidence="3" id="KW-0202">Cytokine</keyword>
<organism evidence="10">
    <name type="scientific">Arion vulgaris</name>
    <dbReference type="NCBI Taxonomy" id="1028688"/>
    <lineage>
        <taxon>Eukaryota</taxon>
        <taxon>Metazoa</taxon>
        <taxon>Spiralia</taxon>
        <taxon>Lophotrochozoa</taxon>
        <taxon>Mollusca</taxon>
        <taxon>Gastropoda</taxon>
        <taxon>Heterobranchia</taxon>
        <taxon>Euthyneura</taxon>
        <taxon>Panpulmonata</taxon>
        <taxon>Eupulmonata</taxon>
        <taxon>Stylommatophora</taxon>
        <taxon>Helicina</taxon>
        <taxon>Arionoidea</taxon>
        <taxon>Arionidae</taxon>
        <taxon>Arion</taxon>
    </lineage>
</organism>
<dbReference type="GO" id="GO:0005164">
    <property type="term" value="F:tumor necrosis factor receptor binding"/>
    <property type="evidence" value="ECO:0007669"/>
    <property type="project" value="InterPro"/>
</dbReference>
<evidence type="ECO:0000313" key="10">
    <source>
        <dbReference type="EMBL" id="CEK75559.1"/>
    </source>
</evidence>
<dbReference type="InterPro" id="IPR008983">
    <property type="entry name" value="Tumour_necrosis_fac-like_dom"/>
</dbReference>
<dbReference type="Pfam" id="PF00229">
    <property type="entry name" value="TNF"/>
    <property type="match status" value="1"/>
</dbReference>
<dbReference type="PANTHER" id="PTHR11471:SF13">
    <property type="entry name" value="TNF FAMILY PROFILE DOMAIN-CONTAINING PROTEIN"/>
    <property type="match status" value="1"/>
</dbReference>
<feature type="region of interest" description="Disordered" evidence="5">
    <location>
        <begin position="284"/>
        <end position="313"/>
    </location>
</feature>
<keyword evidence="4 6" id="KW-0472">Membrane</keyword>
<dbReference type="AlphaFoldDB" id="A0A0B7A3P5"/>
<evidence type="ECO:0000313" key="8">
    <source>
        <dbReference type="EMBL" id="CEK75557.1"/>
    </source>
</evidence>
<dbReference type="EMBL" id="HACG01028693">
    <property type="protein sequence ID" value="CEK75558.1"/>
    <property type="molecule type" value="Transcribed_RNA"/>
</dbReference>
<protein>
    <recommendedName>
        <fullName evidence="7">THD domain-containing protein</fullName>
    </recommendedName>
</protein>
<evidence type="ECO:0000256" key="4">
    <source>
        <dbReference type="ARBA" id="ARBA00023136"/>
    </source>
</evidence>
<dbReference type="Gene3D" id="2.60.120.40">
    <property type="match status" value="1"/>
</dbReference>
<dbReference type="GO" id="GO:0005615">
    <property type="term" value="C:extracellular space"/>
    <property type="evidence" value="ECO:0007669"/>
    <property type="project" value="UniProtKB-KW"/>
</dbReference>
<evidence type="ECO:0000256" key="1">
    <source>
        <dbReference type="ARBA" id="ARBA00004370"/>
    </source>
</evidence>
<comment type="similarity">
    <text evidence="2">Belongs to the tumor necrosis factor family.</text>
</comment>
<dbReference type="PANTHER" id="PTHR11471">
    <property type="entry name" value="TUMOR NECROSIS FACTOR FAMILY MEMBER"/>
    <property type="match status" value="1"/>
</dbReference>
<evidence type="ECO:0000256" key="3">
    <source>
        <dbReference type="ARBA" id="ARBA00022514"/>
    </source>
</evidence>
<feature type="transmembrane region" description="Helical" evidence="6">
    <location>
        <begin position="30"/>
        <end position="56"/>
    </location>
</feature>
<sequence length="313" mass="35164">MTVCKPELLPFHDPVVKATSRVRHGDNKCLWITVVCWGITSLLIISFLIVYTHLVLKGVDERTSKLLKDELWKLRKELISTLSTQNDNEEDNKGQETSTEISRIVNRYKRQSGTNVSPFIHLVGIDKNRVTEADVIYFVWNNVPKSPGSHGFELIGDPVKGYNKIVVKHSGVYLVYAQVAVHGRDNVNQPNECSHQTVCDRENKDRIVLLSSLVTQYQLGGPYQDNVHKQWLRAVDTKVHLGVFMLMKNDVLSVQIPPNCGNMEYSPSYIHSYFGVAQISKIGKFKPPPQQGNGKDGKGNGKDGKKGKKKGVI</sequence>
<keyword evidence="6" id="KW-0812">Transmembrane</keyword>
<evidence type="ECO:0000256" key="5">
    <source>
        <dbReference type="SAM" id="MobiDB-lite"/>
    </source>
</evidence>
<feature type="compositionally biased region" description="Basic and acidic residues" evidence="5">
    <location>
        <begin position="295"/>
        <end position="304"/>
    </location>
</feature>
<dbReference type="GO" id="GO:0005125">
    <property type="term" value="F:cytokine activity"/>
    <property type="evidence" value="ECO:0007669"/>
    <property type="project" value="UniProtKB-KW"/>
</dbReference>
<dbReference type="GO" id="GO:0006955">
    <property type="term" value="P:immune response"/>
    <property type="evidence" value="ECO:0007669"/>
    <property type="project" value="InterPro"/>
</dbReference>
<dbReference type="InterPro" id="IPR006052">
    <property type="entry name" value="TNF_dom"/>
</dbReference>
<evidence type="ECO:0000256" key="6">
    <source>
        <dbReference type="SAM" id="Phobius"/>
    </source>
</evidence>
<dbReference type="EMBL" id="HACG01028692">
    <property type="protein sequence ID" value="CEK75557.1"/>
    <property type="molecule type" value="Transcribed_RNA"/>
</dbReference>
<dbReference type="GO" id="GO:0016020">
    <property type="term" value="C:membrane"/>
    <property type="evidence" value="ECO:0007669"/>
    <property type="project" value="UniProtKB-SubCell"/>
</dbReference>
<evidence type="ECO:0000256" key="2">
    <source>
        <dbReference type="ARBA" id="ARBA00008670"/>
    </source>
</evidence>
<proteinExistence type="inferred from homology"/>
<reference evidence="10" key="1">
    <citation type="submission" date="2014-12" db="EMBL/GenBank/DDBJ databases">
        <title>Insight into the proteome of Arion vulgaris.</title>
        <authorList>
            <person name="Aradska J."/>
            <person name="Bulat T."/>
            <person name="Smidak R."/>
            <person name="Sarate P."/>
            <person name="Gangsoo J."/>
            <person name="Sialana F."/>
            <person name="Bilban M."/>
            <person name="Lubec G."/>
        </authorList>
    </citation>
    <scope>NUCLEOTIDE SEQUENCE</scope>
    <source>
        <tissue evidence="10">Skin</tissue>
    </source>
</reference>
<feature type="domain" description="THD" evidence="7">
    <location>
        <begin position="163"/>
        <end position="277"/>
    </location>
</feature>
<accession>A0A0B7A3P5</accession>
<dbReference type="SUPFAM" id="SSF49842">
    <property type="entry name" value="TNF-like"/>
    <property type="match status" value="1"/>
</dbReference>
<evidence type="ECO:0000259" key="7">
    <source>
        <dbReference type="Pfam" id="PF00229"/>
    </source>
</evidence>